<dbReference type="EMBL" id="JBFRCH010000032">
    <property type="protein sequence ID" value="MEX3936424.1"/>
    <property type="molecule type" value="Genomic_DNA"/>
</dbReference>
<reference evidence="1" key="1">
    <citation type="submission" date="2024-07" db="EMBL/GenBank/DDBJ databases">
        <title>A survey of Mimosa microsymbionts across Brazilian biomes reveals a high diversity of Paraburkholderia nodulating endemic species, but also that Cupriavidus is common as a symbiont of widespread species.</title>
        <authorList>
            <person name="Rouws L."/>
            <person name="Barauna A."/>
            <person name="Beukes C."/>
            <person name="Rouws J.R.C."/>
            <person name="De Faria S.M."/>
            <person name="Gross E."/>
            <person name="Bueno Dos Reis Junior F."/>
            <person name="Simon M.F."/>
            <person name="Maluk M."/>
            <person name="Odee D.W."/>
            <person name="Kenicer G."/>
            <person name="Young J.P.W."/>
            <person name="Reis V.M."/>
            <person name="Zilli J."/>
            <person name="James E.K."/>
        </authorList>
    </citation>
    <scope>NUCLEOTIDE SEQUENCE</scope>
    <source>
        <strain evidence="1">EG181B</strain>
    </source>
</reference>
<comment type="caution">
    <text evidence="1">The sequence shown here is derived from an EMBL/GenBank/DDBJ whole genome shotgun (WGS) entry which is preliminary data.</text>
</comment>
<proteinExistence type="predicted"/>
<protein>
    <submittedName>
        <fullName evidence="1">Phospholipase D family protein</fullName>
    </submittedName>
</protein>
<organism evidence="1 2">
    <name type="scientific">Paraburkholderia phymatum</name>
    <dbReference type="NCBI Taxonomy" id="148447"/>
    <lineage>
        <taxon>Bacteria</taxon>
        <taxon>Pseudomonadati</taxon>
        <taxon>Pseudomonadota</taxon>
        <taxon>Betaproteobacteria</taxon>
        <taxon>Burkholderiales</taxon>
        <taxon>Burkholderiaceae</taxon>
        <taxon>Paraburkholderia</taxon>
    </lineage>
</organism>
<accession>A0ACC6UA36</accession>
<name>A0ACC6UA36_9BURK</name>
<keyword evidence="2" id="KW-1185">Reference proteome</keyword>
<evidence type="ECO:0000313" key="1">
    <source>
        <dbReference type="EMBL" id="MEX3936424.1"/>
    </source>
</evidence>
<gene>
    <name evidence="1" type="ORF">AB4Y32_32395</name>
</gene>
<dbReference type="Proteomes" id="UP001558850">
    <property type="component" value="Unassembled WGS sequence"/>
</dbReference>
<sequence length="207" mass="21911">MKRLGALTGAGAFSGNPTELPMKKQIVVATVVGALVAGAGLLWTQPAFSATNDVQVAFSPDGGAEQLVLQTIHSARQSIRVMAYSFTAPPVVKALLDAKRRGVDVAVTVDYRSNVDEDHSGKAAAAMGALTYAGVPVIVVHAFPMQHSKFLVVDNATVETGSYNYSQAAARVNSENVLVLSNHPEIAKAYLDDWKAVTSQGEPYRAR</sequence>
<evidence type="ECO:0000313" key="2">
    <source>
        <dbReference type="Proteomes" id="UP001558850"/>
    </source>
</evidence>